<name>A0A7X2PBX3_9SPIO</name>
<dbReference type="PRINTS" id="PR00929">
    <property type="entry name" value="ATHOOK"/>
</dbReference>
<dbReference type="GO" id="GO:0003677">
    <property type="term" value="F:DNA binding"/>
    <property type="evidence" value="ECO:0007669"/>
    <property type="project" value="InterPro"/>
</dbReference>
<evidence type="ECO:0000313" key="2">
    <source>
        <dbReference type="EMBL" id="MSU06029.1"/>
    </source>
</evidence>
<organism evidence="2 3">
    <name type="scientific">Bullifex porci</name>
    <dbReference type="NCBI Taxonomy" id="2606638"/>
    <lineage>
        <taxon>Bacteria</taxon>
        <taxon>Pseudomonadati</taxon>
        <taxon>Spirochaetota</taxon>
        <taxon>Spirochaetia</taxon>
        <taxon>Spirochaetales</taxon>
        <taxon>Spirochaetaceae</taxon>
        <taxon>Bullifex</taxon>
    </lineage>
</organism>
<dbReference type="AlphaFoldDB" id="A0A7X2PBX3"/>
<sequence length="95" mass="10675">MNTEIAEAIICDYNGRDREHSLERRLPEAFEKRKQGRPKAEATAAPEAVPAQPPIKRGRPKGSKNRKTLERERMALMNAGATPKRGRGRPRKDGT</sequence>
<reference evidence="2 3" key="1">
    <citation type="submission" date="2019-08" db="EMBL/GenBank/DDBJ databases">
        <title>In-depth cultivation of the pig gut microbiome towards novel bacterial diversity and tailored functional studies.</title>
        <authorList>
            <person name="Wylensek D."/>
            <person name="Hitch T.C.A."/>
            <person name="Clavel T."/>
        </authorList>
    </citation>
    <scope>NUCLEOTIDE SEQUENCE [LARGE SCALE GENOMIC DNA]</scope>
    <source>
        <strain evidence="2 3">NM-380-WT-3C1</strain>
    </source>
</reference>
<gene>
    <name evidence="2" type="ORF">FYJ80_04450</name>
</gene>
<dbReference type="Proteomes" id="UP000460549">
    <property type="component" value="Unassembled WGS sequence"/>
</dbReference>
<feature type="compositionally biased region" description="Basic residues" evidence="1">
    <location>
        <begin position="84"/>
        <end position="95"/>
    </location>
</feature>
<dbReference type="GO" id="GO:0006355">
    <property type="term" value="P:regulation of DNA-templated transcription"/>
    <property type="evidence" value="ECO:0007669"/>
    <property type="project" value="InterPro"/>
</dbReference>
<dbReference type="PROSITE" id="PS00354">
    <property type="entry name" value="HMGI_Y"/>
    <property type="match status" value="1"/>
</dbReference>
<feature type="compositionally biased region" description="Low complexity" evidence="1">
    <location>
        <begin position="41"/>
        <end position="50"/>
    </location>
</feature>
<feature type="region of interest" description="Disordered" evidence="1">
    <location>
        <begin position="30"/>
        <end position="95"/>
    </location>
</feature>
<feature type="compositionally biased region" description="Basic residues" evidence="1">
    <location>
        <begin position="56"/>
        <end position="66"/>
    </location>
</feature>
<protein>
    <submittedName>
        <fullName evidence="2">Uncharacterized protein</fullName>
    </submittedName>
</protein>
<proteinExistence type="predicted"/>
<accession>A0A7X2PBX3</accession>
<dbReference type="InterPro" id="IPR000637">
    <property type="entry name" value="HMGI/Y_DNA-bd_CS"/>
</dbReference>
<dbReference type="InterPro" id="IPR017956">
    <property type="entry name" value="AT_hook_DNA-bd_motif"/>
</dbReference>
<keyword evidence="3" id="KW-1185">Reference proteome</keyword>
<dbReference type="EMBL" id="VUNN01000006">
    <property type="protein sequence ID" value="MSU06029.1"/>
    <property type="molecule type" value="Genomic_DNA"/>
</dbReference>
<comment type="caution">
    <text evidence="2">The sequence shown here is derived from an EMBL/GenBank/DDBJ whole genome shotgun (WGS) entry which is preliminary data.</text>
</comment>
<evidence type="ECO:0000256" key="1">
    <source>
        <dbReference type="SAM" id="MobiDB-lite"/>
    </source>
</evidence>
<evidence type="ECO:0000313" key="3">
    <source>
        <dbReference type="Proteomes" id="UP000460549"/>
    </source>
</evidence>